<evidence type="ECO:0000313" key="3">
    <source>
        <dbReference type="Proteomes" id="UP000316426"/>
    </source>
</evidence>
<evidence type="ECO:0000259" key="1">
    <source>
        <dbReference type="Pfam" id="PF05685"/>
    </source>
</evidence>
<name>A0A518K3N9_9BACT</name>
<dbReference type="InterPro" id="IPR011335">
    <property type="entry name" value="Restrct_endonuc-II-like"/>
</dbReference>
<proteinExistence type="predicted"/>
<dbReference type="Pfam" id="PF05685">
    <property type="entry name" value="Uma2"/>
    <property type="match status" value="1"/>
</dbReference>
<dbReference type="PANTHER" id="PTHR34107">
    <property type="entry name" value="SLL0198 PROTEIN-RELATED"/>
    <property type="match status" value="1"/>
</dbReference>
<dbReference type="AlphaFoldDB" id="A0A518K3N9"/>
<evidence type="ECO:0000313" key="2">
    <source>
        <dbReference type="EMBL" id="QDV72399.1"/>
    </source>
</evidence>
<dbReference type="CDD" id="cd06260">
    <property type="entry name" value="DUF820-like"/>
    <property type="match status" value="1"/>
</dbReference>
<protein>
    <recommendedName>
        <fullName evidence="1">Putative restriction endonuclease domain-containing protein</fullName>
    </recommendedName>
</protein>
<dbReference type="InterPro" id="IPR008538">
    <property type="entry name" value="Uma2"/>
</dbReference>
<accession>A0A518K3N9</accession>
<dbReference type="KEGG" id="bmei:Spa11_05740"/>
<feature type="domain" description="Putative restriction endonuclease" evidence="1">
    <location>
        <begin position="26"/>
        <end position="189"/>
    </location>
</feature>
<dbReference type="PANTHER" id="PTHR34107:SF4">
    <property type="entry name" value="SLL1222 PROTEIN"/>
    <property type="match status" value="1"/>
</dbReference>
<reference evidence="2 3" key="1">
    <citation type="submission" date="2019-02" db="EMBL/GenBank/DDBJ databases">
        <title>Deep-cultivation of Planctomycetes and their phenomic and genomic characterization uncovers novel biology.</title>
        <authorList>
            <person name="Wiegand S."/>
            <person name="Jogler M."/>
            <person name="Boedeker C."/>
            <person name="Pinto D."/>
            <person name="Vollmers J."/>
            <person name="Rivas-Marin E."/>
            <person name="Kohn T."/>
            <person name="Peeters S.H."/>
            <person name="Heuer A."/>
            <person name="Rast P."/>
            <person name="Oberbeckmann S."/>
            <person name="Bunk B."/>
            <person name="Jeske O."/>
            <person name="Meyerdierks A."/>
            <person name="Storesund J.E."/>
            <person name="Kallscheuer N."/>
            <person name="Luecker S."/>
            <person name="Lage O.M."/>
            <person name="Pohl T."/>
            <person name="Merkel B.J."/>
            <person name="Hornburger P."/>
            <person name="Mueller R.-W."/>
            <person name="Bruemmer F."/>
            <person name="Labrenz M."/>
            <person name="Spormann A.M."/>
            <person name="Op den Camp H."/>
            <person name="Overmann J."/>
            <person name="Amann R."/>
            <person name="Jetten M.S.M."/>
            <person name="Mascher T."/>
            <person name="Medema M.H."/>
            <person name="Devos D.P."/>
            <person name="Kaster A.-K."/>
            <person name="Ovreas L."/>
            <person name="Rohde M."/>
            <person name="Galperin M.Y."/>
            <person name="Jogler C."/>
        </authorList>
    </citation>
    <scope>NUCLEOTIDE SEQUENCE [LARGE SCALE GENOMIC DNA]</scope>
    <source>
        <strain evidence="2 3">Spa11</strain>
    </source>
</reference>
<dbReference type="Gene3D" id="3.90.1570.10">
    <property type="entry name" value="tt1808, chain A"/>
    <property type="match status" value="1"/>
</dbReference>
<dbReference type="InterPro" id="IPR012296">
    <property type="entry name" value="Nuclease_put_TT1808"/>
</dbReference>
<dbReference type="SUPFAM" id="SSF52980">
    <property type="entry name" value="Restriction endonuclease-like"/>
    <property type="match status" value="1"/>
</dbReference>
<dbReference type="RefSeq" id="WP_145107104.1">
    <property type="nucleotide sequence ID" value="NZ_CP036349.1"/>
</dbReference>
<gene>
    <name evidence="2" type="ORF">Spa11_05740</name>
</gene>
<keyword evidence="3" id="KW-1185">Reference proteome</keyword>
<dbReference type="EMBL" id="CP036349">
    <property type="protein sequence ID" value="QDV72399.1"/>
    <property type="molecule type" value="Genomic_DNA"/>
</dbReference>
<dbReference type="Proteomes" id="UP000316426">
    <property type="component" value="Chromosome"/>
</dbReference>
<organism evidence="2 3">
    <name type="scientific">Botrimarina mediterranea</name>
    <dbReference type="NCBI Taxonomy" id="2528022"/>
    <lineage>
        <taxon>Bacteria</taxon>
        <taxon>Pseudomonadati</taxon>
        <taxon>Planctomycetota</taxon>
        <taxon>Planctomycetia</taxon>
        <taxon>Pirellulales</taxon>
        <taxon>Lacipirellulaceae</taxon>
        <taxon>Botrimarina</taxon>
    </lineage>
</organism>
<sequence length="199" mass="22158">MTLADLAAPPPALGPECNGMLLTPAEYDAVEDWEPDYRYELVNGVLIVAPPPGFGERSPNDYLGHLLYRYQEQHPSGSCLNGTAPEQEIRCGENRRRADRAIWVGHGAAFDPDSDVPSIAIEFVSESSRDRRRDYVDKRAEYAAAGVQEYWVIDRFTRELTVFRGDDVQVIGAEVSYESPLLPGFALTLAELLKSSLPR</sequence>